<evidence type="ECO:0000313" key="3">
    <source>
        <dbReference type="Proteomes" id="UP000221165"/>
    </source>
</evidence>
<feature type="compositionally biased region" description="Basic and acidic residues" evidence="1">
    <location>
        <begin position="1392"/>
        <end position="1414"/>
    </location>
</feature>
<feature type="compositionally biased region" description="Basic and acidic residues" evidence="1">
    <location>
        <begin position="3877"/>
        <end position="3898"/>
    </location>
</feature>
<feature type="compositionally biased region" description="Low complexity" evidence="1">
    <location>
        <begin position="62"/>
        <end position="74"/>
    </location>
</feature>
<feature type="compositionally biased region" description="Basic and acidic residues" evidence="1">
    <location>
        <begin position="1082"/>
        <end position="1093"/>
    </location>
</feature>
<dbReference type="RefSeq" id="XP_067924885.1">
    <property type="nucleotide sequence ID" value="XM_068063146.1"/>
</dbReference>
<feature type="region of interest" description="Disordered" evidence="1">
    <location>
        <begin position="4539"/>
        <end position="4559"/>
    </location>
</feature>
<feature type="compositionally biased region" description="Basic and acidic residues" evidence="1">
    <location>
        <begin position="346"/>
        <end position="357"/>
    </location>
</feature>
<feature type="compositionally biased region" description="Basic and acidic residues" evidence="1">
    <location>
        <begin position="1026"/>
        <end position="1066"/>
    </location>
</feature>
<accession>A0A2C6L670</accession>
<feature type="compositionally biased region" description="Polar residues" evidence="1">
    <location>
        <begin position="577"/>
        <end position="590"/>
    </location>
</feature>
<feature type="region of interest" description="Disordered" evidence="1">
    <location>
        <begin position="1"/>
        <end position="133"/>
    </location>
</feature>
<feature type="compositionally biased region" description="Basic and acidic residues" evidence="1">
    <location>
        <begin position="1434"/>
        <end position="1456"/>
    </location>
</feature>
<feature type="region of interest" description="Disordered" evidence="1">
    <location>
        <begin position="3014"/>
        <end position="3045"/>
    </location>
</feature>
<feature type="region of interest" description="Disordered" evidence="1">
    <location>
        <begin position="436"/>
        <end position="459"/>
    </location>
</feature>
<feature type="compositionally biased region" description="Polar residues" evidence="1">
    <location>
        <begin position="1"/>
        <end position="18"/>
    </location>
</feature>
<feature type="compositionally biased region" description="Basic and acidic residues" evidence="1">
    <location>
        <begin position="3409"/>
        <end position="3431"/>
    </location>
</feature>
<feature type="region of interest" description="Disordered" evidence="1">
    <location>
        <begin position="4318"/>
        <end position="4339"/>
    </location>
</feature>
<feature type="region of interest" description="Disordered" evidence="1">
    <location>
        <begin position="3222"/>
        <end position="3241"/>
    </location>
</feature>
<feature type="compositionally biased region" description="Gly residues" evidence="1">
    <location>
        <begin position="4092"/>
        <end position="4105"/>
    </location>
</feature>
<evidence type="ECO:0000256" key="1">
    <source>
        <dbReference type="SAM" id="MobiDB-lite"/>
    </source>
</evidence>
<feature type="compositionally biased region" description="Polar residues" evidence="1">
    <location>
        <begin position="1099"/>
        <end position="1112"/>
    </location>
</feature>
<dbReference type="GeneID" id="94426357"/>
<feature type="region of interest" description="Disordered" evidence="1">
    <location>
        <begin position="1368"/>
        <end position="1456"/>
    </location>
</feature>
<feature type="compositionally biased region" description="Acidic residues" evidence="1">
    <location>
        <begin position="3432"/>
        <end position="3442"/>
    </location>
</feature>
<feature type="region of interest" description="Disordered" evidence="1">
    <location>
        <begin position="3711"/>
        <end position="3745"/>
    </location>
</feature>
<dbReference type="VEuPathDB" id="ToxoDB:CSUI_002948"/>
<dbReference type="EMBL" id="MIGC01001238">
    <property type="protein sequence ID" value="PHJ23208.1"/>
    <property type="molecule type" value="Genomic_DNA"/>
</dbReference>
<feature type="compositionally biased region" description="Basic and acidic residues" evidence="1">
    <location>
        <begin position="916"/>
        <end position="925"/>
    </location>
</feature>
<feature type="compositionally biased region" description="Basic and acidic residues" evidence="1">
    <location>
        <begin position="622"/>
        <end position="652"/>
    </location>
</feature>
<feature type="region of interest" description="Disordered" evidence="1">
    <location>
        <begin position="2306"/>
        <end position="2330"/>
    </location>
</feature>
<feature type="compositionally biased region" description="Gly residues" evidence="1">
    <location>
        <begin position="4172"/>
        <end position="4183"/>
    </location>
</feature>
<feature type="compositionally biased region" description="Gly residues" evidence="1">
    <location>
        <begin position="76"/>
        <end position="89"/>
    </location>
</feature>
<feature type="compositionally biased region" description="Polar residues" evidence="1">
    <location>
        <begin position="93"/>
        <end position="104"/>
    </location>
</feature>
<feature type="compositionally biased region" description="Low complexity" evidence="1">
    <location>
        <begin position="1377"/>
        <end position="1389"/>
    </location>
</feature>
<feature type="region of interest" description="Disordered" evidence="1">
    <location>
        <begin position="2562"/>
        <end position="2583"/>
    </location>
</feature>
<reference evidence="2 3" key="1">
    <citation type="journal article" date="2017" name="Int. J. Parasitol.">
        <title>The genome of the protozoan parasite Cystoisospora suis and a reverse vaccinology approach to identify vaccine candidates.</title>
        <authorList>
            <person name="Palmieri N."/>
            <person name="Shrestha A."/>
            <person name="Ruttkowski B."/>
            <person name="Beck T."/>
            <person name="Vogl C."/>
            <person name="Tomley F."/>
            <person name="Blake D.P."/>
            <person name="Joachim A."/>
        </authorList>
    </citation>
    <scope>NUCLEOTIDE SEQUENCE [LARGE SCALE GENOMIC DNA]</scope>
    <source>
        <strain evidence="2 3">Wien I</strain>
    </source>
</reference>
<name>A0A2C6L670_9APIC</name>
<feature type="compositionally biased region" description="Basic and acidic residues" evidence="1">
    <location>
        <begin position="1291"/>
        <end position="1305"/>
    </location>
</feature>
<feature type="compositionally biased region" description="Acidic residues" evidence="1">
    <location>
        <begin position="610"/>
        <end position="621"/>
    </location>
</feature>
<feature type="compositionally biased region" description="Basic residues" evidence="1">
    <location>
        <begin position="3836"/>
        <end position="3846"/>
    </location>
</feature>
<feature type="region of interest" description="Disordered" evidence="1">
    <location>
        <begin position="4073"/>
        <end position="4112"/>
    </location>
</feature>
<feature type="region of interest" description="Disordered" evidence="1">
    <location>
        <begin position="900"/>
        <end position="960"/>
    </location>
</feature>
<dbReference type="Proteomes" id="UP000221165">
    <property type="component" value="Unassembled WGS sequence"/>
</dbReference>
<feature type="compositionally biased region" description="Polar residues" evidence="1">
    <location>
        <begin position="1416"/>
        <end position="1433"/>
    </location>
</feature>
<dbReference type="OrthoDB" id="371833at2759"/>
<feature type="region of interest" description="Disordered" evidence="1">
    <location>
        <begin position="2202"/>
        <end position="2223"/>
    </location>
</feature>
<feature type="compositionally biased region" description="Low complexity" evidence="1">
    <location>
        <begin position="2906"/>
        <end position="2916"/>
    </location>
</feature>
<feature type="compositionally biased region" description="Basic and acidic residues" evidence="1">
    <location>
        <begin position="3734"/>
        <end position="3743"/>
    </location>
</feature>
<feature type="compositionally biased region" description="Pro residues" evidence="1">
    <location>
        <begin position="3866"/>
        <end position="3876"/>
    </location>
</feature>
<feature type="compositionally biased region" description="Basic and acidic residues" evidence="1">
    <location>
        <begin position="3021"/>
        <end position="3032"/>
    </location>
</feature>
<feature type="region of interest" description="Disordered" evidence="1">
    <location>
        <begin position="342"/>
        <end position="368"/>
    </location>
</feature>
<feature type="compositionally biased region" description="Low complexity" evidence="1">
    <location>
        <begin position="779"/>
        <end position="804"/>
    </location>
</feature>
<feature type="region of interest" description="Disordered" evidence="1">
    <location>
        <begin position="1879"/>
        <end position="1930"/>
    </location>
</feature>
<feature type="compositionally biased region" description="Low complexity" evidence="1">
    <location>
        <begin position="1894"/>
        <end position="1905"/>
    </location>
</feature>
<organism evidence="2 3">
    <name type="scientific">Cystoisospora suis</name>
    <dbReference type="NCBI Taxonomy" id="483139"/>
    <lineage>
        <taxon>Eukaryota</taxon>
        <taxon>Sar</taxon>
        <taxon>Alveolata</taxon>
        <taxon>Apicomplexa</taxon>
        <taxon>Conoidasida</taxon>
        <taxon>Coccidia</taxon>
        <taxon>Eucoccidiorida</taxon>
        <taxon>Eimeriorina</taxon>
        <taxon>Sarcocystidae</taxon>
        <taxon>Cystoisospora</taxon>
    </lineage>
</organism>
<gene>
    <name evidence="2" type="ORF">CSUI_002948</name>
</gene>
<feature type="region of interest" description="Disordered" evidence="1">
    <location>
        <begin position="987"/>
        <end position="1121"/>
    </location>
</feature>
<feature type="region of interest" description="Disordered" evidence="1">
    <location>
        <begin position="4388"/>
        <end position="4419"/>
    </location>
</feature>
<feature type="region of interest" description="Disordered" evidence="1">
    <location>
        <begin position="534"/>
        <end position="822"/>
    </location>
</feature>
<proteinExistence type="predicted"/>
<feature type="region of interest" description="Disordered" evidence="1">
    <location>
        <begin position="2906"/>
        <end position="2936"/>
    </location>
</feature>
<evidence type="ECO:0000313" key="2">
    <source>
        <dbReference type="EMBL" id="PHJ23208.1"/>
    </source>
</evidence>
<feature type="compositionally biased region" description="Basic and acidic residues" evidence="1">
    <location>
        <begin position="3487"/>
        <end position="3506"/>
    </location>
</feature>
<feature type="region of interest" description="Disordered" evidence="1">
    <location>
        <begin position="3819"/>
        <end position="3938"/>
    </location>
</feature>
<keyword evidence="3" id="KW-1185">Reference proteome</keyword>
<dbReference type="InterPro" id="IPR051144">
    <property type="entry name" value="Formin_homology_domain"/>
</dbReference>
<comment type="caution">
    <text evidence="2">The sequence shown here is derived from an EMBL/GenBank/DDBJ whole genome shotgun (WGS) entry which is preliminary data.</text>
</comment>
<dbReference type="PANTHER" id="PTHR45733">
    <property type="entry name" value="FORMIN-J"/>
    <property type="match status" value="1"/>
</dbReference>
<feature type="compositionally biased region" description="Polar residues" evidence="1">
    <location>
        <begin position="702"/>
        <end position="714"/>
    </location>
</feature>
<feature type="compositionally biased region" description="Acidic residues" evidence="1">
    <location>
        <begin position="358"/>
        <end position="368"/>
    </location>
</feature>
<protein>
    <submittedName>
        <fullName evidence="2">Uncharacterized protein</fullName>
    </submittedName>
</protein>
<feature type="compositionally biased region" description="Low complexity" evidence="1">
    <location>
        <begin position="438"/>
        <end position="459"/>
    </location>
</feature>
<feature type="compositionally biased region" description="Basic and acidic residues" evidence="1">
    <location>
        <begin position="2202"/>
        <end position="2215"/>
    </location>
</feature>
<feature type="compositionally biased region" description="Low complexity" evidence="1">
    <location>
        <begin position="2568"/>
        <end position="2579"/>
    </location>
</feature>
<feature type="compositionally biased region" description="Polar residues" evidence="1">
    <location>
        <begin position="3820"/>
        <end position="3833"/>
    </location>
</feature>
<feature type="region of interest" description="Disordered" evidence="1">
    <location>
        <begin position="3407"/>
        <end position="3507"/>
    </location>
</feature>
<feature type="compositionally biased region" description="Polar residues" evidence="1">
    <location>
        <begin position="3448"/>
        <end position="3481"/>
    </location>
</feature>
<feature type="region of interest" description="Disordered" evidence="1">
    <location>
        <begin position="4167"/>
        <end position="4192"/>
    </location>
</feature>
<sequence>MLQPHPTRTTLKSHQNVAPSSSSSNSLPPPSGGGLSIPSSAVPPGGVSGPFLPPPSRHHHVSSSLPSSSTQSSHVHGGGGARGRGGGGAVPFSSLSASSVQNVNLGPGGTTGHHHHLRMHGGPSNGPASYGGGGPGMIVTDGALAKTVGGAGAAPGFGVPPSMAPGGLGLVHPALAMLHAIGEQDGSSVLPGDRRDTPVIVAMEHLGHGDSEMDKDEEAEGMNGNGDATGFHTDVLDFSGATVYLHQVLLLGEGEKLHPLLDFEGKSCPSPRDCEIRCYARLVPSCDEYTKTKKTSRNKREAARQRNQDRPVFRRLRVNTALLEFEKKGLYPGQRSLGSWLALGDNGRERGDHRENTEGEEDLKENDEEGGVGRLLRVDQIMFCGNYKALSVVVLGEVQEANTANRSILNELQMQACRSPASSSFLDVSFPSPKSLATSSSVSKTTRHSSSSSLSSPDSLEASLPSEFPVLLGIQSPPSCAVDASNRLQELLHEHLLAPVQERLSVWMATERERKRKLLGMKKIAEEEIVPHGKETSSLSAKQEESAVCPSAASTEESYINAEHQGETEDVAGGKTKATNDSESNPTSSPRLPRASLSMSVDRHQVEGPVEGEEATGAEEGSEPREGEGGIKQKDAVGGGEEGHVVTVKARDEDELSVDYGSSPRTPSGKADDERFTSSLGEDEGKHSEAPHTPSPRPSESVPDSDSKTPSSVPTRVAMKETASTATEADVKDEDLDGGGGSPAETREVEKNDASAVSDTSPCARSERNLDGMKCSSREPSVPSSLAAESSTSPPSSSSSPPKKSGTEPEEQTTEFSPRPPCLTIPVPPASFWAEVLRLLSQIYEGMTSPNDQISSSFFKSRLSLPPPMLRLLTAAACGVLKTLVLSPASRMSLRRMLLRKRGRRVRTTSGGEARTSCDKGTSRGEEDEDGGRRSGGSQCATKGRDVGEDSREEEWLSGGSAGVDAAREVVRLLGLEGPVLEVLSKFHGEKNGSRGNETTSRKREDPGETGENSCAGTKAEEEPEGKEKPDVKKQSHEESQDMLRDRVEALDQAQTDHPDEEKATKESNGSAQEDQPGVPESSEKEEKNREGSGEVALLSSTHPETEPSTAESAVGISSASPAAERASAPLCLSFSLHPESSHLVSDPVGSTGLSLYRGSLLLLLVMKTLRRLAVLEEVGSQLVREGACELLVSVLLEVPVWGNRGVNLNDLTEGIRGSGSEDERITARGWKVKVEAFKGLVVLVSHVAGMERLLAWDRTNLISPSLLSSSTFPDASAPPSEMPGGIEAPEGEKSDETNKSDVKSRHTQMTPTSSLYSLVLGAMASQLSFSRYHLKRLAAILLSRVKLYHAVAAFQQASLTLLSSFPSEKEGKTRGSSAVSSSLVSSASEKPAGEGESKPGRTPSDDTPKDGEASQHPTFTGDGQPTEMSNGTEKGKEKQQQEEGGERRGGEADEKKFLATFSFKTTRISQAGAETNSENKKKEVVNCSLPSQLLERGDAWVEAVADATRALSLQILHHTLPPSAVAASRDERVEMELFWPFACRPWSAAGLSLSFFPTIPMYLLSYARGRLFLSSLAFVSRCLYTRVSLMLCPNAADLRLLSAVRGLLLLLLRCANGPLFFASTSLHLTRSLLYCLDAFAQTLLSRASLLPGAINSLDDVLSTSPSSPYSHIWSPPFDYLSLERRPRYLGREDLLFSSFSPFSSLSSSLCFPSTQLRNSSPQIGFSRGGISLQTELLRKRGVWGLEGAGTPEDFIRQSGPADQGGFEGLVPSKKDEEAAVMALHIAAATRVHLRALMLVEKLLEGRCSSGVGGGREGQEEDNAEPTAYVDVSVVQALTSLASCPGGREAVAAAFRLRQADLFLLHLFSHLVSSLTRLPDGEPHNPENSKAGDSSSSSTTLTGSHHSSRRLDDKQPEWSGGISRSSNTARNHHLGPGVLMQLSGPSAELLVALRSVFLLIWELVLEDTFATFLVVAGPFLLACLHPLAVVGGIVGADGEILKAGDEKENKESLTDEGFGALSDPSFKSFVQVHKPCDWKTVLSSDRRFFRKLASLHEALACLYFPSDAGGSSSSISSLPPPSSLFLSAPCSLPSPPSPRVLIDALQCTDPPCSLRILQATAAAAAAAAAGGSAGTKPSTVAPTGAGPQETGVVGGAGVKASGSSTAALLFGGIEGGQGAELIDIAWAPDLPDAKSYAALLKEPEKANEKPEENSKSLHTPGWEIPGDVPPQIAPLKALLASRFLTLYVRRCPHVLLFANAEDSSFLFTEDLPFGESSKCLDDDAGGAVFGGCGSLDEHGLTALERSVLPPPRDTEERQESVDPSSGGGVGAARMGEEFGLAKISGLKKEDTSLSSIGQKRGRQEGEAENGDIQLISRDDLFSSLGLKDGVPIHSGVGRLLLTPEAQKALLSCLARCVASLAPSLGNLATMADWQVRGGSMYRWIESRRRTLPTARALLVLFYNVLHGLTCPAADDEEEESVTGPLGYRNIELLQLLLLLVSRLLAMSEWVGGADWSTEARAVVAALAASTQRHQQVKNFGGGERGDQVDGAAENAGWQDIKVKGEQEVPSSVPDSSSASGDEDDRNMMSLLALLSPLSTLYGERLFSSSFAADGPHTVREDRTPTHLHSLGRLGVDDEVVSSRWISGMEVSGHEELCLEIRLSLAWACRLFFLWFQNFPDSQSFLVRHVIRFGAASVPELQHAALLLFTSLASFSAILPAAPHTFHILPSSRRPPVCGGGVTAVELATAAKEAEKAKKGNTSEGLSATVAAMLPPSVTLSARVYSLLEMLTMQYRTRGGGEAGKKARNRLGLAEDPEALPLYFCCEIDLTDELEAAVSASASATSLGASAVFGRLTMGDEGVVAMNDSGVVEQSINKGPSSQPGSTEPLEDPADLLRMLREILWGSASNSGNTSSPGSGGDDDKGEGDEGDKNGGGEVAWLRKWQREAETIRVEELVVLVTLVSRSAVASSPSLHSLGVHAAALLAAHRFPVYSLLFECMDTLLDTVLQNVDPDSEASVTKQEERKKEEEKQSASSSSSKGEEDLKIRRNLVDTTDDLTEVFAFVASSPATDCARHLCRLLLFIEHLVALQAKASSSSLSELQRLVSLPSTRLLQVCLSLLSSPGLLAAAEAHEYTKSYHIRAKIQGEHSHAKVTSASRSFSSSMEMKALSPKEKEEKMVSSKRSFSSVGPVAAPLLRCALRLATNILVSYQRLVDLAKQAVESSDGSSGGSNTDEQGGESIEMIPNHLGLVRKITEAVCALCNRPHPKGPGGLHTLGLALGFLVALGSHPFTLLTATFDLPHHSTEALLLPLRGEAHADATAVAAGANSALRLASFVQKTSDNVKAAAQNLHDCSTHLWLALASRLLLLVEMVLTHASHPVAPLFSLLQHDEEALPFWASLDQDEENDIKGHDDGGEGEELQERKAKSTDEEAIDDLDIYEDLQPPGGSTISQDAASSNSAPGTSQADQTLSLPGSTSRGASLPRDSSKTTTTERRSTSHKKDYRGNLLRPLRAALQTLLSQCQLILASSQLHGVAQRGGGSKAKMLQAHGGWKDERDILIEEEKKKKHRILILARQAIILLSKTEDLDVRIGGLRLEPPPLLLAGSSFFPSDFSASTPSSRLRKQLYWGGEEAAWDVVAHCDAVFNVAVRRAAALTDPLLPVPAAQPIQDASLRLIVDAAVMARVLEGSQDWWCAVGVEAIRCQAQEDSVKKASEEDAQPGNSPGVPSDDPQQEKKGQGVRDDDDFPLWCSDPLLRFHVPFSVPPPVDCLSVAKTAGASLARSVGGHASGFPTNPAAAKAAAAAAAAAAVAAAVTAGRTGSQGRENASSDPFRSRAKASRRAPSKHVDDYEAAVPGGLTLQKKMPPPPPPPPPERPAEEEQPEPLRVEEKETKGTDEESCASTAAGGGGKTRSEEKFPGQPGVSEKPGGAGEFPMQLNADTSVSREGESAFADQQKKGQHLGAAGVADESRRNGFAAVPDKHGRQISQEAGGAFGVPDRLGSGGRGDLQTTGGAAAVGVLVSDGTQEPRGMTASHGGIQPQVRPTSHQLLIQQQLQQIQRAAQAREIEQNKVTASGLQQPGLAAQSSVGPPGGGAATGPGGESGMVSSQTVPNLTGLQQGAEQQQTLLLQQLQQHSNLQGGNLQAPQALGHQGVTSIPLLPGQQLAGTMQPGGGMLSGQGQKGRLETGEGKPVGMAVTQQQQQLSGVGQQIHVSGAQSFGSTRQLVQQQQQQPQIALSQQQSIQQGGGIAPLQTPEIRTTPDQLQLQGVVMPQNHLVAQGGGTAGSMVIQQHPQAGGAALPQQQGMYGQAQIGTEGVAGRTPQQPQGALVQQGGPGAFQVTAGGSRMAPSQAAGHLHQQMVMGRIAPTGLPGDAAGAVTAQGAQQPFGTQTGVGLGMQHQPHRQMSVPSSPPALPQHHAQVVGNMAPHQQLPMATPAGFAPPPGASQQLGGLMATPQLQRGATGPQQMLGLPSQQIAGGGLMQAPGQRQMNLTTLPQSMNQPMAVSGGVLPQQQTAVTHSQLQTGDAMLQGERRGGVGAVQQEQPQGDGADGNAGGGGLDACPGWKEFAADGLRENMDVTKLAQNPELLKDPRIKSRFIRLLNRHEQIKNLFRMLGLDL</sequence>
<feature type="region of interest" description="Disordered" evidence="1">
    <location>
        <begin position="1271"/>
        <end position="1309"/>
    </location>
</feature>